<keyword evidence="1" id="KW-1133">Transmembrane helix</keyword>
<dbReference type="AlphaFoldDB" id="A0A9D7XUL5"/>
<dbReference type="EMBL" id="JADKGY010000028">
    <property type="protein sequence ID" value="MBK9983847.1"/>
    <property type="molecule type" value="Genomic_DNA"/>
</dbReference>
<reference evidence="2 3" key="1">
    <citation type="submission" date="2020-10" db="EMBL/GenBank/DDBJ databases">
        <title>Connecting structure to function with the recovery of over 1000 high-quality activated sludge metagenome-assembled genomes encoding full-length rRNA genes using long-read sequencing.</title>
        <authorList>
            <person name="Singleton C.M."/>
            <person name="Petriglieri F."/>
            <person name="Kristensen J.M."/>
            <person name="Kirkegaard R.H."/>
            <person name="Michaelsen T.Y."/>
            <person name="Andersen M.H."/>
            <person name="Karst S.M."/>
            <person name="Dueholm M.S."/>
            <person name="Nielsen P.H."/>
            <person name="Albertsen M."/>
        </authorList>
    </citation>
    <scope>NUCLEOTIDE SEQUENCE [LARGE SCALE GENOMIC DNA]</scope>
    <source>
        <strain evidence="2">Ribe_18-Q3-R11-54_MAXAC.273</strain>
    </source>
</reference>
<keyword evidence="1" id="KW-0812">Transmembrane</keyword>
<evidence type="ECO:0000313" key="3">
    <source>
        <dbReference type="Proteomes" id="UP000808337"/>
    </source>
</evidence>
<proteinExistence type="predicted"/>
<protein>
    <submittedName>
        <fullName evidence="2">Uncharacterized protein</fullName>
    </submittedName>
</protein>
<evidence type="ECO:0000313" key="2">
    <source>
        <dbReference type="EMBL" id="MBK9983847.1"/>
    </source>
</evidence>
<sequence length="72" mass="8309">MPHRIRFFFVEFGKDGFTVIALNLNWHEFVIEANAGLQLATTAVLLALTLYRAKKLLGRKRHNPNNEIDNDK</sequence>
<organism evidence="2 3">
    <name type="scientific">Candidatus Opimibacter skivensis</name>
    <dbReference type="NCBI Taxonomy" id="2982028"/>
    <lineage>
        <taxon>Bacteria</taxon>
        <taxon>Pseudomonadati</taxon>
        <taxon>Bacteroidota</taxon>
        <taxon>Saprospiria</taxon>
        <taxon>Saprospirales</taxon>
        <taxon>Saprospiraceae</taxon>
        <taxon>Candidatus Opimibacter</taxon>
    </lineage>
</organism>
<name>A0A9D7XUL5_9BACT</name>
<accession>A0A9D7XUL5</accession>
<dbReference type="Proteomes" id="UP000808337">
    <property type="component" value="Unassembled WGS sequence"/>
</dbReference>
<comment type="caution">
    <text evidence="2">The sequence shown here is derived from an EMBL/GenBank/DDBJ whole genome shotgun (WGS) entry which is preliminary data.</text>
</comment>
<evidence type="ECO:0000256" key="1">
    <source>
        <dbReference type="SAM" id="Phobius"/>
    </source>
</evidence>
<keyword evidence="1" id="KW-0472">Membrane</keyword>
<feature type="transmembrane region" description="Helical" evidence="1">
    <location>
        <begin position="35"/>
        <end position="53"/>
    </location>
</feature>
<gene>
    <name evidence="2" type="ORF">IPP15_16010</name>
</gene>